<dbReference type="Pfam" id="PF03235">
    <property type="entry name" value="GmrSD_N"/>
    <property type="match status" value="1"/>
</dbReference>
<keyword evidence="4" id="KW-0378">Hydrolase</keyword>
<feature type="region of interest" description="Disordered" evidence="1">
    <location>
        <begin position="589"/>
        <end position="624"/>
    </location>
</feature>
<dbReference type="Proteomes" id="UP001596395">
    <property type="component" value="Unassembled WGS sequence"/>
</dbReference>
<dbReference type="AlphaFoldDB" id="A0ABD5VKS3"/>
<feature type="domain" description="GmrSD restriction endonucleases C-terminal" evidence="3">
    <location>
        <begin position="501"/>
        <end position="647"/>
    </location>
</feature>
<organism evidence="4 5">
    <name type="scientific">Halorubellus litoreus</name>
    <dbReference type="NCBI Taxonomy" id="755308"/>
    <lineage>
        <taxon>Archaea</taxon>
        <taxon>Methanobacteriati</taxon>
        <taxon>Methanobacteriota</taxon>
        <taxon>Stenosarchaea group</taxon>
        <taxon>Halobacteria</taxon>
        <taxon>Halobacteriales</taxon>
        <taxon>Halorubellaceae</taxon>
        <taxon>Halorubellus</taxon>
    </lineage>
</organism>
<dbReference type="Pfam" id="PF07510">
    <property type="entry name" value="GmrSD_C"/>
    <property type="match status" value="1"/>
</dbReference>
<keyword evidence="5" id="KW-1185">Reference proteome</keyword>
<accession>A0ABD5VKS3</accession>
<keyword evidence="4" id="KW-0540">Nuclease</keyword>
<keyword evidence="4" id="KW-0255">Endonuclease</keyword>
<evidence type="ECO:0000313" key="5">
    <source>
        <dbReference type="Proteomes" id="UP001596395"/>
    </source>
</evidence>
<comment type="caution">
    <text evidence="4">The sequence shown here is derived from an EMBL/GenBank/DDBJ whole genome shotgun (WGS) entry which is preliminary data.</text>
</comment>
<name>A0ABD5VKS3_9EURY</name>
<dbReference type="InterPro" id="IPR011089">
    <property type="entry name" value="GmrSD_C"/>
</dbReference>
<protein>
    <submittedName>
        <fullName evidence="4">DUF262 domain-containing HNH endonuclease family protein</fullName>
    </submittedName>
</protein>
<dbReference type="InterPro" id="IPR004919">
    <property type="entry name" value="GmrSD_N"/>
</dbReference>
<reference evidence="4 5" key="1">
    <citation type="journal article" date="2019" name="Int. J. Syst. Evol. Microbiol.">
        <title>The Global Catalogue of Microorganisms (GCM) 10K type strain sequencing project: providing services to taxonomists for standard genome sequencing and annotation.</title>
        <authorList>
            <consortium name="The Broad Institute Genomics Platform"/>
            <consortium name="The Broad Institute Genome Sequencing Center for Infectious Disease"/>
            <person name="Wu L."/>
            <person name="Ma J."/>
        </authorList>
    </citation>
    <scope>NUCLEOTIDE SEQUENCE [LARGE SCALE GENOMIC DNA]</scope>
    <source>
        <strain evidence="4 5">GX26</strain>
    </source>
</reference>
<evidence type="ECO:0000259" key="3">
    <source>
        <dbReference type="Pfam" id="PF07510"/>
    </source>
</evidence>
<dbReference type="EMBL" id="JBHSXN010000002">
    <property type="protein sequence ID" value="MFC6953476.1"/>
    <property type="molecule type" value="Genomic_DNA"/>
</dbReference>
<dbReference type="GO" id="GO:0004519">
    <property type="term" value="F:endonuclease activity"/>
    <property type="evidence" value="ECO:0007669"/>
    <property type="project" value="UniProtKB-KW"/>
</dbReference>
<evidence type="ECO:0000256" key="1">
    <source>
        <dbReference type="SAM" id="MobiDB-lite"/>
    </source>
</evidence>
<sequence>MDATSSGENIIEELGNTDYTLDELFDENVFHVPRYQRFYSWERSEWADLWNDLSNMAKNNREHYMGTVICKEEPTPILTEEGTNQYRNYAIVDGQQRFTTLIILIKAIASVYTTMSSEEASEEGGGNHTEESVELSRKRFLRDWKIRLANRESRCKLRLQDDDNDTLEAILEEDIDETATETPSQDRLIQAYRFYREELKERQEELSHGQFISHLDELLSAIRSLNFIVYTVDNSEQATLIFESINDRGIGLSNLDKTKSFLMHKVYLTQGENPHSGVSVNGVQKRFGRIYRWMQDIIETDRVSDIGEDQIQRYHYISTINKTVNSSYLRQETNRRNKTLRSGATVYLGALKWHFTNLHEENDLSIYDSYPRDCPDEIDSYTKSLRDYYSHMETIGSYRQDGEYNPDIDWELRKIFALDRLGNFYPILLAVWDEYDSGSISEDELYEMLQLIEVASFRIYTTVSRSDTGRNRFYSVANDIGTGEKDATWIIEELKDCIRSKENDFEGTLRNQNAYNSLRYKDLRYLLYSYELYRRDEAKGGDVSSIEKAADNAGNEYTLDHIWPNDTQKLELSEEEEEVHEEVKHSLGNLTLTTGPRNSGWKNLPYPKKRSRMDDDEENDSDYLNSDFTITREIARENKEWGEDQIAGQLDDIVDFAKRRWSLETAERQPLSEIRPATPD</sequence>
<dbReference type="PANTHER" id="PTHR35149:SF1">
    <property type="entry name" value="DUF5655 DOMAIN-CONTAINING PROTEIN"/>
    <property type="match status" value="1"/>
</dbReference>
<dbReference type="RefSeq" id="WP_336350434.1">
    <property type="nucleotide sequence ID" value="NZ_JAZAQL010000002.1"/>
</dbReference>
<dbReference type="PANTHER" id="PTHR35149">
    <property type="entry name" value="SLL5132 PROTEIN"/>
    <property type="match status" value="1"/>
</dbReference>
<evidence type="ECO:0000259" key="2">
    <source>
        <dbReference type="Pfam" id="PF03235"/>
    </source>
</evidence>
<gene>
    <name evidence="4" type="ORF">ACFQGB_11440</name>
</gene>
<feature type="compositionally biased region" description="Polar residues" evidence="1">
    <location>
        <begin position="589"/>
        <end position="601"/>
    </location>
</feature>
<proteinExistence type="predicted"/>
<feature type="domain" description="GmrSD restriction endonucleases N-terminal" evidence="2">
    <location>
        <begin position="23"/>
        <end position="262"/>
    </location>
</feature>
<evidence type="ECO:0000313" key="4">
    <source>
        <dbReference type="EMBL" id="MFC6953476.1"/>
    </source>
</evidence>